<dbReference type="AlphaFoldDB" id="A0A1N7NB94"/>
<dbReference type="SUPFAM" id="SSF50974">
    <property type="entry name" value="Nitrous oxide reductase, N-terminal domain"/>
    <property type="match status" value="1"/>
</dbReference>
<evidence type="ECO:0000313" key="3">
    <source>
        <dbReference type="EMBL" id="SIS95528.1"/>
    </source>
</evidence>
<evidence type="ECO:0000313" key="4">
    <source>
        <dbReference type="Proteomes" id="UP000186684"/>
    </source>
</evidence>
<feature type="chain" id="PRO_5013020942" evidence="2">
    <location>
        <begin position="23"/>
        <end position="573"/>
    </location>
</feature>
<keyword evidence="4" id="KW-1185">Reference proteome</keyword>
<sequence length="573" mass="59046">MKQVVYAAAAAGMAMWSQAAMADPAGYEVWASDQSNSVAGEAGVGVKGSNLWIWDSADIEAQLAGGPDAQPLACERFDQGNSARNVGPCNLLDVFPQSLVEMDADGNPTGQTLADLPNFGRLHGMIADPQNRYVNANIFAPGGGYVGVIDTRTKEAVGLFRVPETGTGRSVHMSFWAADGSAILIANLNGKLLDRIDVTRNGSGKIMSLTLNRSATLGVGKSIQITDEPTVFAGKNAHGRPMLGAISGTYDQADLGDLTPNGYCKENGCGTGADGPRGGRPNNVIICPIPSTNGNVYITMGGGGLLVADYTSTPMRILGEYGNQEINGAGCGGVQVGNQMFVNAGVSASGAGATWSTFSIWSLADNQLALGPNAPGVPVPVEVFVDSSNTATGGRQLGDASNATGQLPGVTNRRDSHGMVATVDGRYIHTVDRIQNVVEAIDTSTYTRRTYDLTSADGQGNGQGGCAARSVADDAGLPGNDPAPDLLDRTPDGKYLMVALRGPAPVSVQHSAQGSCPGVGIVELREDGSTGALVDVLRATNTVDTAAANAPNGHAYQGRERSDVHGAIVVSKK</sequence>
<evidence type="ECO:0000256" key="1">
    <source>
        <dbReference type="SAM" id="MobiDB-lite"/>
    </source>
</evidence>
<feature type="signal peptide" evidence="2">
    <location>
        <begin position="1"/>
        <end position="22"/>
    </location>
</feature>
<protein>
    <submittedName>
        <fullName evidence="3">Uncharacterized protein</fullName>
    </submittedName>
</protein>
<proteinExistence type="predicted"/>
<dbReference type="EMBL" id="FTOQ01000007">
    <property type="protein sequence ID" value="SIS95528.1"/>
    <property type="molecule type" value="Genomic_DNA"/>
</dbReference>
<keyword evidence="2" id="KW-0732">Signal</keyword>
<accession>A0A1N7NB94</accession>
<dbReference type="OrthoDB" id="9770071at2"/>
<reference evidence="4" key="1">
    <citation type="submission" date="2017-01" db="EMBL/GenBank/DDBJ databases">
        <authorList>
            <person name="Varghese N."/>
            <person name="Submissions S."/>
        </authorList>
    </citation>
    <scope>NUCLEOTIDE SEQUENCE [LARGE SCALE GENOMIC DNA]</scope>
    <source>
        <strain evidence="4">DSM 29430</strain>
    </source>
</reference>
<name>A0A1N7NB94_9RHOB</name>
<organism evidence="3 4">
    <name type="scientific">Roseivivax lentus</name>
    <dbReference type="NCBI Taxonomy" id="633194"/>
    <lineage>
        <taxon>Bacteria</taxon>
        <taxon>Pseudomonadati</taxon>
        <taxon>Pseudomonadota</taxon>
        <taxon>Alphaproteobacteria</taxon>
        <taxon>Rhodobacterales</taxon>
        <taxon>Roseobacteraceae</taxon>
        <taxon>Roseivivax</taxon>
    </lineage>
</organism>
<dbReference type="RefSeq" id="WP_076448486.1">
    <property type="nucleotide sequence ID" value="NZ_FTOQ01000007.1"/>
</dbReference>
<gene>
    <name evidence="3" type="ORF">SAMN05421759_107154</name>
</gene>
<dbReference type="InterPro" id="IPR011045">
    <property type="entry name" value="N2O_reductase_N"/>
</dbReference>
<feature type="region of interest" description="Disordered" evidence="1">
    <location>
        <begin position="454"/>
        <end position="485"/>
    </location>
</feature>
<dbReference type="Proteomes" id="UP000186684">
    <property type="component" value="Unassembled WGS sequence"/>
</dbReference>
<evidence type="ECO:0000256" key="2">
    <source>
        <dbReference type="SAM" id="SignalP"/>
    </source>
</evidence>